<accession>A0A139I6H4</accession>
<dbReference type="AlphaFoldDB" id="A0A139I6H4"/>
<keyword evidence="3" id="KW-1185">Reference proteome</keyword>
<feature type="region of interest" description="Disordered" evidence="1">
    <location>
        <begin position="1"/>
        <end position="21"/>
    </location>
</feature>
<protein>
    <submittedName>
        <fullName evidence="2">Uncharacterized protein</fullName>
    </submittedName>
</protein>
<proteinExistence type="predicted"/>
<evidence type="ECO:0000313" key="2">
    <source>
        <dbReference type="EMBL" id="KXT10351.1"/>
    </source>
</evidence>
<dbReference type="EMBL" id="LFZO01000265">
    <property type="protein sequence ID" value="KXT10351.1"/>
    <property type="molecule type" value="Genomic_DNA"/>
</dbReference>
<comment type="caution">
    <text evidence="2">The sequence shown here is derived from an EMBL/GenBank/DDBJ whole genome shotgun (WGS) entry which is preliminary data.</text>
</comment>
<gene>
    <name evidence="2" type="ORF">AC579_9162</name>
</gene>
<sequence length="93" mass="10561">MSCLLGRQSPGPGNVDAGLQKRTKVEDVVKPEQLVDVNERIVRGENLVQLCRGVQLLLYCRGEVRNRLKCTVFICRRHTRPARIVVRSFPSTM</sequence>
<evidence type="ECO:0000256" key="1">
    <source>
        <dbReference type="SAM" id="MobiDB-lite"/>
    </source>
</evidence>
<organism evidence="2 3">
    <name type="scientific">Pseudocercospora musae</name>
    <dbReference type="NCBI Taxonomy" id="113226"/>
    <lineage>
        <taxon>Eukaryota</taxon>
        <taxon>Fungi</taxon>
        <taxon>Dikarya</taxon>
        <taxon>Ascomycota</taxon>
        <taxon>Pezizomycotina</taxon>
        <taxon>Dothideomycetes</taxon>
        <taxon>Dothideomycetidae</taxon>
        <taxon>Mycosphaerellales</taxon>
        <taxon>Mycosphaerellaceae</taxon>
        <taxon>Pseudocercospora</taxon>
    </lineage>
</organism>
<name>A0A139I6H4_9PEZI</name>
<dbReference type="Proteomes" id="UP000073492">
    <property type="component" value="Unassembled WGS sequence"/>
</dbReference>
<evidence type="ECO:0000313" key="3">
    <source>
        <dbReference type="Proteomes" id="UP000073492"/>
    </source>
</evidence>
<reference evidence="2 3" key="1">
    <citation type="submission" date="2015-07" db="EMBL/GenBank/DDBJ databases">
        <title>Comparative genomics of the Sigatoka disease complex on banana suggests a link between parallel evolutionary changes in Pseudocercospora fijiensis and Pseudocercospora eumusae and increased virulence on the banana host.</title>
        <authorList>
            <person name="Chang T.-C."/>
            <person name="Salvucci A."/>
            <person name="Crous P.W."/>
            <person name="Stergiopoulos I."/>
        </authorList>
    </citation>
    <scope>NUCLEOTIDE SEQUENCE [LARGE SCALE GENOMIC DNA]</scope>
    <source>
        <strain evidence="2 3">CBS 116634</strain>
    </source>
</reference>